<dbReference type="InterPro" id="IPR000172">
    <property type="entry name" value="GMC_OxRdtase_N"/>
</dbReference>
<comment type="cofactor">
    <cofactor evidence="1">
        <name>FAD</name>
        <dbReference type="ChEBI" id="CHEBI:57692"/>
    </cofactor>
</comment>
<evidence type="ECO:0000256" key="4">
    <source>
        <dbReference type="ARBA" id="ARBA00022827"/>
    </source>
</evidence>
<dbReference type="InterPro" id="IPR007867">
    <property type="entry name" value="GMC_OxRtase_C"/>
</dbReference>
<comment type="caution">
    <text evidence="8">The sequence shown here is derived from an EMBL/GenBank/DDBJ whole genome shotgun (WGS) entry which is preliminary data.</text>
</comment>
<reference evidence="8 9" key="1">
    <citation type="submission" date="2013-10" db="EMBL/GenBank/DDBJ databases">
        <title>Salinisphaera japonica YTM-1 Genome Sequencing.</title>
        <authorList>
            <person name="Lai Q."/>
            <person name="Li C."/>
            <person name="Shao Z."/>
        </authorList>
    </citation>
    <scope>NUCLEOTIDE SEQUENCE [LARGE SCALE GENOMIC DNA]</scope>
    <source>
        <strain evidence="8 9">YTM-1</strain>
    </source>
</reference>
<evidence type="ECO:0000259" key="7">
    <source>
        <dbReference type="PROSITE" id="PS00624"/>
    </source>
</evidence>
<dbReference type="Pfam" id="PF00732">
    <property type="entry name" value="GMC_oxred_N"/>
    <property type="match status" value="1"/>
</dbReference>
<feature type="domain" description="Glucose-methanol-choline oxidoreductase N-terminal" evidence="7">
    <location>
        <begin position="260"/>
        <end position="274"/>
    </location>
</feature>
<organism evidence="8 9">
    <name type="scientific">Salinisphaera japonica YTM-1</name>
    <dbReference type="NCBI Taxonomy" id="1209778"/>
    <lineage>
        <taxon>Bacteria</taxon>
        <taxon>Pseudomonadati</taxon>
        <taxon>Pseudomonadota</taxon>
        <taxon>Gammaproteobacteria</taxon>
        <taxon>Salinisphaerales</taxon>
        <taxon>Salinisphaeraceae</taxon>
        <taxon>Salinisphaera</taxon>
    </lineage>
</organism>
<dbReference type="PROSITE" id="PS00624">
    <property type="entry name" value="GMC_OXRED_2"/>
    <property type="match status" value="1"/>
</dbReference>
<gene>
    <name evidence="8" type="ORF">SAJA_01455</name>
</gene>
<evidence type="ECO:0000259" key="6">
    <source>
        <dbReference type="PROSITE" id="PS00623"/>
    </source>
</evidence>
<dbReference type="PROSITE" id="PS00623">
    <property type="entry name" value="GMC_OXRED_1"/>
    <property type="match status" value="1"/>
</dbReference>
<evidence type="ECO:0000256" key="1">
    <source>
        <dbReference type="ARBA" id="ARBA00001974"/>
    </source>
</evidence>
<dbReference type="NCBIfam" id="NF002550">
    <property type="entry name" value="PRK02106.1"/>
    <property type="match status" value="1"/>
</dbReference>
<dbReference type="PIRSF" id="PIRSF000137">
    <property type="entry name" value="Alcohol_oxidase"/>
    <property type="match status" value="1"/>
</dbReference>
<keyword evidence="9" id="KW-1185">Reference proteome</keyword>
<dbReference type="PANTHER" id="PTHR11552">
    <property type="entry name" value="GLUCOSE-METHANOL-CHOLINE GMC OXIDOREDUCTASE"/>
    <property type="match status" value="1"/>
</dbReference>
<dbReference type="PANTHER" id="PTHR11552:SF147">
    <property type="entry name" value="CHOLINE DEHYDROGENASE, MITOCHONDRIAL"/>
    <property type="match status" value="1"/>
</dbReference>
<keyword evidence="3 5" id="KW-0285">Flavoprotein</keyword>
<dbReference type="SUPFAM" id="SSF54373">
    <property type="entry name" value="FAD-linked reductases, C-terminal domain"/>
    <property type="match status" value="1"/>
</dbReference>
<name>A0A423Q1M0_9GAMM</name>
<proteinExistence type="inferred from homology"/>
<dbReference type="Pfam" id="PF05199">
    <property type="entry name" value="GMC_oxred_C"/>
    <property type="match status" value="1"/>
</dbReference>
<dbReference type="SUPFAM" id="SSF51905">
    <property type="entry name" value="FAD/NAD(P)-binding domain"/>
    <property type="match status" value="1"/>
</dbReference>
<dbReference type="InterPro" id="IPR012132">
    <property type="entry name" value="GMC_OxRdtase"/>
</dbReference>
<evidence type="ECO:0000256" key="5">
    <source>
        <dbReference type="RuleBase" id="RU003968"/>
    </source>
</evidence>
<dbReference type="EMBL" id="AYKG01000002">
    <property type="protein sequence ID" value="ROO32308.1"/>
    <property type="molecule type" value="Genomic_DNA"/>
</dbReference>
<dbReference type="AlphaFoldDB" id="A0A423Q1M0"/>
<dbReference type="RefSeq" id="WP_123656877.1">
    <property type="nucleotide sequence ID" value="NZ_AYKG01000002.1"/>
</dbReference>
<dbReference type="Proteomes" id="UP000285310">
    <property type="component" value="Unassembled WGS sequence"/>
</dbReference>
<keyword evidence="4 5" id="KW-0274">FAD</keyword>
<evidence type="ECO:0000313" key="8">
    <source>
        <dbReference type="EMBL" id="ROO32308.1"/>
    </source>
</evidence>
<dbReference type="OrthoDB" id="9785276at2"/>
<dbReference type="GO" id="GO:0016614">
    <property type="term" value="F:oxidoreductase activity, acting on CH-OH group of donors"/>
    <property type="evidence" value="ECO:0007669"/>
    <property type="project" value="InterPro"/>
</dbReference>
<accession>A0A423Q1M0</accession>
<sequence length="543" mass="60139">MGDGTQASYDYVIIGGGSAGCVLANRLTADPNISVVMLEAGPPDWSPLIHIPSGIIGLMWSRFLNWYYWTAPQEHMGGRKLYWPRGKTLGGSSAINAQCYTRGSAADYDHWAELGNRGWGYGEMLAYFKRSERFEEGENDYHGAGGSYTVSKPRHSNPLNEKFIQAAQACGYPRNDDFGGATDQGFGLYDVAQNNGRRCSNADAFLHPVKHRKNLTVLTRAQAERIVFEGKRATGVALRQGLLKRKRTLHAKREVLLCSGAINSPQLLMLSGVGPRDAIEPHGIPMVTELDGVGRNLQDHLDISVIDIEKTRLSLRMSPKFILIDSPKAIYQYFRHGRGQFTSNIAESGGFISTTDDPRQSDLQFHFIATIEQDHGNVINTMKHHGYSLRVCDLHPASRGRITLASAKPRDYPIIDPNYLAEPRDIEQMTKAVKIARNIMRAKPLAEHLERPLEPQDADMNDDAAIADYVRRRAETIYHPVGTCRMGHDKAAVVDDRLRVHTLEALRVVDASIMPTIVGGNTNAPTTAIAEKAADMIIADRTP</sequence>
<dbReference type="InterPro" id="IPR036188">
    <property type="entry name" value="FAD/NAD-bd_sf"/>
</dbReference>
<evidence type="ECO:0000256" key="3">
    <source>
        <dbReference type="ARBA" id="ARBA00022630"/>
    </source>
</evidence>
<dbReference type="GO" id="GO:0050660">
    <property type="term" value="F:flavin adenine dinucleotide binding"/>
    <property type="evidence" value="ECO:0007669"/>
    <property type="project" value="InterPro"/>
</dbReference>
<dbReference type="InParanoid" id="A0A423Q1M0"/>
<feature type="domain" description="Glucose-methanol-choline oxidoreductase N-terminal" evidence="6">
    <location>
        <begin position="86"/>
        <end position="109"/>
    </location>
</feature>
<evidence type="ECO:0000256" key="2">
    <source>
        <dbReference type="ARBA" id="ARBA00010790"/>
    </source>
</evidence>
<protein>
    <submittedName>
        <fullName evidence="8">Choline dehydrogenase</fullName>
    </submittedName>
</protein>
<dbReference type="Gene3D" id="3.50.50.60">
    <property type="entry name" value="FAD/NAD(P)-binding domain"/>
    <property type="match status" value="1"/>
</dbReference>
<evidence type="ECO:0000313" key="9">
    <source>
        <dbReference type="Proteomes" id="UP000285310"/>
    </source>
</evidence>
<comment type="similarity">
    <text evidence="2 5">Belongs to the GMC oxidoreductase family.</text>
</comment>
<dbReference type="Gene3D" id="3.30.560.10">
    <property type="entry name" value="Glucose Oxidase, domain 3"/>
    <property type="match status" value="1"/>
</dbReference>